<sequence length="523" mass="55929">MTYRQYSDWSSDPASTTHGSHSPIERIVWTDDDDDRVDRKKTSFAWYWCFRCCIVGSLLAGIGLAIVLTFWLTSKTTATQTFTSTMSTSTTSTSTSATSTSTTSISTSTTSQTTTTTTSTTSTSTSTSTTTTLPICNTTCLNQTWLSTASILAKWHFENNYLDDTTIHNGVASGSPNLTFVQGYAGQAISFVANSSQMVSTSYIPLANTSFSIDAWIYPTGLTNPLHQSICGLCPTAAADQCLHMTLRLTGSIYPLYFGLYGDDVNTNTPAILINNWVHAAFVYDATNRILGRLKSACEILEQATLAARFSFDGSSPLLDLGPNSVSSLASNYSLVSGRTLQAISFMGISSSFFQASGFLALGIANQPFSFSLWVKPQSLAGTIIHISTNSSGIGFCAPFIGFASNGSLIVQIMTNTSYVAVSYSGLSLTDFTLIVQTWSSTNGLRLYINSALVGSIAAATYRTASTWINYVTLGGCLNGCVSCSAVPGNQVLPGAFEGAVDDFRVYSREVTASDVCNLYVYS</sequence>
<dbReference type="AlphaFoldDB" id="A0A819XSZ6"/>
<evidence type="ECO:0000256" key="2">
    <source>
        <dbReference type="SAM" id="Phobius"/>
    </source>
</evidence>
<dbReference type="EMBL" id="CAJNOE010000144">
    <property type="protein sequence ID" value="CAF0973528.1"/>
    <property type="molecule type" value="Genomic_DNA"/>
</dbReference>
<keyword evidence="2" id="KW-0472">Membrane</keyword>
<evidence type="ECO:0000313" key="4">
    <source>
        <dbReference type="EMBL" id="CAF4147631.1"/>
    </source>
</evidence>
<organism evidence="4 5">
    <name type="scientific">Adineta steineri</name>
    <dbReference type="NCBI Taxonomy" id="433720"/>
    <lineage>
        <taxon>Eukaryota</taxon>
        <taxon>Metazoa</taxon>
        <taxon>Spiralia</taxon>
        <taxon>Gnathifera</taxon>
        <taxon>Rotifera</taxon>
        <taxon>Eurotatoria</taxon>
        <taxon>Bdelloidea</taxon>
        <taxon>Adinetida</taxon>
        <taxon>Adinetidae</taxon>
        <taxon>Adineta</taxon>
    </lineage>
</organism>
<feature type="transmembrane region" description="Helical" evidence="2">
    <location>
        <begin position="45"/>
        <end position="72"/>
    </location>
</feature>
<gene>
    <name evidence="3" type="ORF">IZO911_LOCUS16175</name>
    <name evidence="4" type="ORF">KXQ929_LOCUS37071</name>
</gene>
<evidence type="ECO:0000313" key="5">
    <source>
        <dbReference type="Proteomes" id="UP000663868"/>
    </source>
</evidence>
<proteinExistence type="predicted"/>
<keyword evidence="2" id="KW-1133">Transmembrane helix</keyword>
<evidence type="ECO:0008006" key="6">
    <source>
        <dbReference type="Google" id="ProtNLM"/>
    </source>
</evidence>
<evidence type="ECO:0000313" key="3">
    <source>
        <dbReference type="EMBL" id="CAF0973528.1"/>
    </source>
</evidence>
<feature type="compositionally biased region" description="Polar residues" evidence="1">
    <location>
        <begin position="1"/>
        <end position="20"/>
    </location>
</feature>
<evidence type="ECO:0000256" key="1">
    <source>
        <dbReference type="SAM" id="MobiDB-lite"/>
    </source>
</evidence>
<name>A0A819XSZ6_9BILA</name>
<dbReference type="Pfam" id="PF13385">
    <property type="entry name" value="Laminin_G_3"/>
    <property type="match status" value="2"/>
</dbReference>
<feature type="region of interest" description="Disordered" evidence="1">
    <location>
        <begin position="86"/>
        <end position="131"/>
    </location>
</feature>
<dbReference type="Proteomes" id="UP000663860">
    <property type="component" value="Unassembled WGS sequence"/>
</dbReference>
<keyword evidence="2" id="KW-0812">Transmembrane</keyword>
<feature type="region of interest" description="Disordered" evidence="1">
    <location>
        <begin position="1"/>
        <end position="21"/>
    </location>
</feature>
<dbReference type="EMBL" id="CAJOBB010006000">
    <property type="protein sequence ID" value="CAF4147631.1"/>
    <property type="molecule type" value="Genomic_DNA"/>
</dbReference>
<reference evidence="4" key="1">
    <citation type="submission" date="2021-02" db="EMBL/GenBank/DDBJ databases">
        <authorList>
            <person name="Nowell W R."/>
        </authorList>
    </citation>
    <scope>NUCLEOTIDE SEQUENCE</scope>
</reference>
<dbReference type="Gene3D" id="2.60.120.200">
    <property type="match status" value="2"/>
</dbReference>
<protein>
    <recommendedName>
        <fullName evidence="6">LamG-like jellyroll fold domain-containing protein</fullName>
    </recommendedName>
</protein>
<accession>A0A819XSZ6</accession>
<dbReference type="InterPro" id="IPR013320">
    <property type="entry name" value="ConA-like_dom_sf"/>
</dbReference>
<comment type="caution">
    <text evidence="4">The sequence shown here is derived from an EMBL/GenBank/DDBJ whole genome shotgun (WGS) entry which is preliminary data.</text>
</comment>
<dbReference type="Proteomes" id="UP000663868">
    <property type="component" value="Unassembled WGS sequence"/>
</dbReference>
<dbReference type="SUPFAM" id="SSF49899">
    <property type="entry name" value="Concanavalin A-like lectins/glucanases"/>
    <property type="match status" value="2"/>
</dbReference>